<gene>
    <name evidence="2" type="ORF">IPA_01015</name>
</gene>
<dbReference type="KEGG" id="ipc:IPA_01015"/>
<keyword evidence="1" id="KW-0472">Membrane</keyword>
<accession>A0A977KAF3</accession>
<dbReference type="EMBL" id="CP006868">
    <property type="protein sequence ID" value="UXD22032.1"/>
    <property type="molecule type" value="Genomic_DNA"/>
</dbReference>
<evidence type="ECO:0000313" key="2">
    <source>
        <dbReference type="EMBL" id="UXD22032.1"/>
    </source>
</evidence>
<sequence>MKTAMDELTIIAVSLILLMIVASIALKMNLVTAAGVGTLSALFGGAISYGVCYFVNPASAILCGVAGSIASMWSSTLTLYFAMMQAAAQGVHIGFVISG</sequence>
<name>A0A977KAF3_9CREN</name>
<keyword evidence="3" id="KW-1185">Reference proteome</keyword>
<organism evidence="2 3">
    <name type="scientific">Ignicoccus pacificus DSM 13166</name>
    <dbReference type="NCBI Taxonomy" id="940294"/>
    <lineage>
        <taxon>Archaea</taxon>
        <taxon>Thermoproteota</taxon>
        <taxon>Thermoprotei</taxon>
        <taxon>Desulfurococcales</taxon>
        <taxon>Desulfurococcaceae</taxon>
        <taxon>Ignicoccus</taxon>
    </lineage>
</organism>
<feature type="transmembrane region" description="Helical" evidence="1">
    <location>
        <begin position="7"/>
        <end position="26"/>
    </location>
</feature>
<keyword evidence="1" id="KW-1133">Transmembrane helix</keyword>
<keyword evidence="1" id="KW-0812">Transmembrane</keyword>
<evidence type="ECO:0000256" key="1">
    <source>
        <dbReference type="SAM" id="Phobius"/>
    </source>
</evidence>
<proteinExistence type="predicted"/>
<dbReference type="AlphaFoldDB" id="A0A977KAF3"/>
<protein>
    <submittedName>
        <fullName evidence="2">Uncharacterized protein</fullName>
    </submittedName>
</protein>
<evidence type="ECO:0000313" key="3">
    <source>
        <dbReference type="Proteomes" id="UP001063698"/>
    </source>
</evidence>
<reference evidence="2" key="1">
    <citation type="submission" date="2013-11" db="EMBL/GenBank/DDBJ databases">
        <title>Comparative genomics of Ignicoccus.</title>
        <authorList>
            <person name="Podar M."/>
        </authorList>
    </citation>
    <scope>NUCLEOTIDE SEQUENCE</scope>
    <source>
        <strain evidence="2">DSM 13166</strain>
    </source>
</reference>
<dbReference type="Proteomes" id="UP001063698">
    <property type="component" value="Chromosome"/>
</dbReference>